<dbReference type="VEuPathDB" id="VectorBase:MDOMA2_004658"/>
<evidence type="ECO:0000259" key="1">
    <source>
        <dbReference type="Pfam" id="PF18701"/>
    </source>
</evidence>
<proteinExistence type="predicted"/>
<reference evidence="2" key="1">
    <citation type="submission" date="2020-05" db="UniProtKB">
        <authorList>
            <consortium name="EnsemblMetazoa"/>
        </authorList>
    </citation>
    <scope>IDENTIFICATION</scope>
    <source>
        <strain evidence="2">Aabys</strain>
    </source>
</reference>
<dbReference type="EnsemblMetazoa" id="MDOA009177-RA">
    <property type="protein sequence ID" value="MDOA009177-PA"/>
    <property type="gene ID" value="MDOA009177"/>
</dbReference>
<dbReference type="VEuPathDB" id="VectorBase:MDOA009177"/>
<protein>
    <recommendedName>
        <fullName evidence="1">DUF5641 domain-containing protein</fullName>
    </recommendedName>
</protein>
<name>A0A1I8MWJ8_MUSDO</name>
<dbReference type="AlphaFoldDB" id="A0A1I8MWJ8"/>
<feature type="domain" description="DUF5641" evidence="1">
    <location>
        <begin position="30"/>
        <end position="123"/>
    </location>
</feature>
<sequence length="179" mass="20621">ALTPGHFLVEEPLTVQVDPSANQSTTSLTSRWKVVSQIRHEFWKRWSAEYLNSLQERRKWSTQSPNVEPGQLVIIKEDYMPVMQWPLGRITRTYKGDDGAVRVVDVKTQNGEIKRDITRLAPLWKKEKEPLPPIETKSRSEEPSPKRLKTSSSMLVSMMLVALLFLPQTCVIRSTYKLT</sequence>
<dbReference type="PANTHER" id="PTHR47331">
    <property type="entry name" value="PHD-TYPE DOMAIN-CONTAINING PROTEIN"/>
    <property type="match status" value="1"/>
</dbReference>
<dbReference type="PANTHER" id="PTHR47331:SF2">
    <property type="match status" value="1"/>
</dbReference>
<gene>
    <name evidence="2" type="primary">101894064</name>
</gene>
<organism evidence="2">
    <name type="scientific">Musca domestica</name>
    <name type="common">House fly</name>
    <dbReference type="NCBI Taxonomy" id="7370"/>
    <lineage>
        <taxon>Eukaryota</taxon>
        <taxon>Metazoa</taxon>
        <taxon>Ecdysozoa</taxon>
        <taxon>Arthropoda</taxon>
        <taxon>Hexapoda</taxon>
        <taxon>Insecta</taxon>
        <taxon>Pterygota</taxon>
        <taxon>Neoptera</taxon>
        <taxon>Endopterygota</taxon>
        <taxon>Diptera</taxon>
        <taxon>Brachycera</taxon>
        <taxon>Muscomorpha</taxon>
        <taxon>Muscoidea</taxon>
        <taxon>Muscidae</taxon>
        <taxon>Musca</taxon>
    </lineage>
</organism>
<accession>A0A1I8MWJ8</accession>
<dbReference type="InterPro" id="IPR040676">
    <property type="entry name" value="DUF5641"/>
</dbReference>
<dbReference type="eggNOG" id="KOG0017">
    <property type="taxonomic scope" value="Eukaryota"/>
</dbReference>
<evidence type="ECO:0000313" key="2">
    <source>
        <dbReference type="EnsemblMetazoa" id="MDOA009177-PA"/>
    </source>
</evidence>
<dbReference type="Pfam" id="PF18701">
    <property type="entry name" value="DUF5641"/>
    <property type="match status" value="1"/>
</dbReference>
<dbReference type="STRING" id="7370.A0A1I8MWJ8"/>